<evidence type="ECO:0000313" key="1">
    <source>
        <dbReference type="EMBL" id="MDK4307754.1"/>
    </source>
</evidence>
<reference evidence="1" key="1">
    <citation type="submission" date="2023-05" db="EMBL/GenBank/DDBJ databases">
        <title>Metabolic capabilities are highly conserved among human nasal-associated Corynebacterium species in pangenomic analyses.</title>
        <authorList>
            <person name="Tran T.H."/>
            <person name="Roberts A.Q."/>
            <person name="Escapa I.F."/>
            <person name="Gao W."/>
            <person name="Conlan S."/>
            <person name="Kong H."/>
            <person name="Segre J.A."/>
            <person name="Kelly M.S."/>
            <person name="Lemon K.P."/>
        </authorList>
    </citation>
    <scope>NUCLEOTIDE SEQUENCE</scope>
    <source>
        <strain evidence="1">KPL2773</strain>
    </source>
</reference>
<gene>
    <name evidence="1" type="ORF">QPX42_09415</name>
</gene>
<dbReference type="AlphaFoldDB" id="A0AAP4F5Y6"/>
<comment type="caution">
    <text evidence="1">The sequence shown here is derived from an EMBL/GenBank/DDBJ whole genome shotgun (WGS) entry which is preliminary data.</text>
</comment>
<protein>
    <submittedName>
        <fullName evidence="1">Uncharacterized protein</fullName>
    </submittedName>
</protein>
<name>A0AAP4F5Y6_9CORY</name>
<dbReference type="EMBL" id="JASNVH010000016">
    <property type="protein sequence ID" value="MDK4307754.1"/>
    <property type="molecule type" value="Genomic_DNA"/>
</dbReference>
<evidence type="ECO:0000313" key="2">
    <source>
        <dbReference type="Proteomes" id="UP001224412"/>
    </source>
</evidence>
<accession>A0AAP4F5Y6</accession>
<sequence>MDIMSKISTALIVLAILIAVTLGNTPLFWMVMAAVAVTLTIEIAQLVQKWREHAA</sequence>
<proteinExistence type="predicted"/>
<dbReference type="Proteomes" id="UP001224412">
    <property type="component" value="Unassembled WGS sequence"/>
</dbReference>
<organism evidence="1 2">
    <name type="scientific">Corynebacterium pseudodiphtheriticum</name>
    <dbReference type="NCBI Taxonomy" id="37637"/>
    <lineage>
        <taxon>Bacteria</taxon>
        <taxon>Bacillati</taxon>
        <taxon>Actinomycetota</taxon>
        <taxon>Actinomycetes</taxon>
        <taxon>Mycobacteriales</taxon>
        <taxon>Corynebacteriaceae</taxon>
        <taxon>Corynebacterium</taxon>
    </lineage>
</organism>